<evidence type="ECO:0000313" key="3">
    <source>
        <dbReference type="WBParaSite" id="MBELARI_LOCUS233"/>
    </source>
</evidence>
<name>A0AAF3F602_9BILA</name>
<evidence type="ECO:0000256" key="1">
    <source>
        <dbReference type="SAM" id="Phobius"/>
    </source>
</evidence>
<keyword evidence="1" id="KW-0812">Transmembrane</keyword>
<dbReference type="Proteomes" id="UP000887575">
    <property type="component" value="Unassembled WGS sequence"/>
</dbReference>
<organism evidence="2 3">
    <name type="scientific">Mesorhabditis belari</name>
    <dbReference type="NCBI Taxonomy" id="2138241"/>
    <lineage>
        <taxon>Eukaryota</taxon>
        <taxon>Metazoa</taxon>
        <taxon>Ecdysozoa</taxon>
        <taxon>Nematoda</taxon>
        <taxon>Chromadorea</taxon>
        <taxon>Rhabditida</taxon>
        <taxon>Rhabditina</taxon>
        <taxon>Rhabditomorpha</taxon>
        <taxon>Rhabditoidea</taxon>
        <taxon>Rhabditidae</taxon>
        <taxon>Mesorhabditinae</taxon>
        <taxon>Mesorhabditis</taxon>
    </lineage>
</organism>
<proteinExistence type="predicted"/>
<evidence type="ECO:0000313" key="2">
    <source>
        <dbReference type="Proteomes" id="UP000887575"/>
    </source>
</evidence>
<dbReference type="WBParaSite" id="MBELARI_LOCUS233">
    <property type="protein sequence ID" value="MBELARI_LOCUS233"/>
    <property type="gene ID" value="MBELARI_LOCUS233"/>
</dbReference>
<dbReference type="AlphaFoldDB" id="A0AAF3F602"/>
<sequence>MNLIAISLSLVYLVLNIVTALIVLKSKTATIYFSQLFIQLAIKIPSNIWILFLVYSFYSYLRDRQLWKEGRVPPMQQNQLEANAPMVQRV</sequence>
<accession>A0AAF3F602</accession>
<protein>
    <submittedName>
        <fullName evidence="3">Uncharacterized protein</fullName>
    </submittedName>
</protein>
<keyword evidence="2" id="KW-1185">Reference proteome</keyword>
<keyword evidence="1" id="KW-1133">Transmembrane helix</keyword>
<feature type="transmembrane region" description="Helical" evidence="1">
    <location>
        <begin position="36"/>
        <end position="58"/>
    </location>
</feature>
<reference evidence="3" key="1">
    <citation type="submission" date="2024-02" db="UniProtKB">
        <authorList>
            <consortium name="WormBaseParasite"/>
        </authorList>
    </citation>
    <scope>IDENTIFICATION</scope>
</reference>
<keyword evidence="1" id="KW-0472">Membrane</keyword>